<dbReference type="EMBL" id="LSRX01004139">
    <property type="protein sequence ID" value="OLP74184.1"/>
    <property type="molecule type" value="Genomic_DNA"/>
</dbReference>
<organism evidence="2 3">
    <name type="scientific">Symbiodinium microadriaticum</name>
    <name type="common">Dinoflagellate</name>
    <name type="synonym">Zooxanthella microadriatica</name>
    <dbReference type="NCBI Taxonomy" id="2951"/>
    <lineage>
        <taxon>Eukaryota</taxon>
        <taxon>Sar</taxon>
        <taxon>Alveolata</taxon>
        <taxon>Dinophyceae</taxon>
        <taxon>Suessiales</taxon>
        <taxon>Symbiodiniaceae</taxon>
        <taxon>Symbiodinium</taxon>
    </lineage>
</organism>
<gene>
    <name evidence="2" type="ORF">AK812_SmicGene46351</name>
</gene>
<evidence type="ECO:0000256" key="1">
    <source>
        <dbReference type="SAM" id="MobiDB-lite"/>
    </source>
</evidence>
<dbReference type="Proteomes" id="UP000186817">
    <property type="component" value="Unassembled WGS sequence"/>
</dbReference>
<accession>A0A1Q9BU74</accession>
<protein>
    <submittedName>
        <fullName evidence="2">Uncharacterized protein</fullName>
    </submittedName>
</protein>
<evidence type="ECO:0000313" key="2">
    <source>
        <dbReference type="EMBL" id="OLP74184.1"/>
    </source>
</evidence>
<reference evidence="2 3" key="1">
    <citation type="submission" date="2016-02" db="EMBL/GenBank/DDBJ databases">
        <title>Genome analysis of coral dinoflagellate symbionts highlights evolutionary adaptations to a symbiotic lifestyle.</title>
        <authorList>
            <person name="Aranda M."/>
            <person name="Li Y."/>
            <person name="Liew Y.J."/>
            <person name="Baumgarten S."/>
            <person name="Simakov O."/>
            <person name="Wilson M."/>
            <person name="Piel J."/>
            <person name="Ashoor H."/>
            <person name="Bougouffa S."/>
            <person name="Bajic V.B."/>
            <person name="Ryu T."/>
            <person name="Ravasi T."/>
            <person name="Bayer T."/>
            <person name="Micklem G."/>
            <person name="Kim H."/>
            <person name="Bhak J."/>
            <person name="Lajeunesse T.C."/>
            <person name="Voolstra C.R."/>
        </authorList>
    </citation>
    <scope>NUCLEOTIDE SEQUENCE [LARGE SCALE GENOMIC DNA]</scope>
    <source>
        <strain evidence="2 3">CCMP2467</strain>
    </source>
</reference>
<evidence type="ECO:0000313" key="3">
    <source>
        <dbReference type="Proteomes" id="UP000186817"/>
    </source>
</evidence>
<keyword evidence="3" id="KW-1185">Reference proteome</keyword>
<proteinExistence type="predicted"/>
<comment type="caution">
    <text evidence="2">The sequence shown here is derived from an EMBL/GenBank/DDBJ whole genome shotgun (WGS) entry which is preliminary data.</text>
</comment>
<name>A0A1Q9BU74_SYMMI</name>
<sequence>MVAEPFRSCVGPDKAVKRGLTTAVRTPGRSATDPVVSSSGMATSSAEEAPRSRTTGTERPCFRGKVDVLVAGGYDYERFIFQQHAQRLGVDDALECCTQAEFRAALFKSQRYNRALPLIVFLGSESWLEDLKRYDLSKRPPFVVNVNAGGSRVPEAYHEHMLSSCTREEVAALLSRVIDCRSQSDNDSMDASAS</sequence>
<dbReference type="OrthoDB" id="411416at2759"/>
<feature type="compositionally biased region" description="Polar residues" evidence="1">
    <location>
        <begin position="35"/>
        <end position="57"/>
    </location>
</feature>
<feature type="region of interest" description="Disordered" evidence="1">
    <location>
        <begin position="20"/>
        <end position="58"/>
    </location>
</feature>
<dbReference type="AlphaFoldDB" id="A0A1Q9BU74"/>